<keyword evidence="3" id="KW-1185">Reference proteome</keyword>
<accession>A0ABD2HGC7</accession>
<proteinExistence type="predicted"/>
<name>A0ABD2HGC7_PAGBO</name>
<dbReference type="EMBL" id="JBIYXZ010002070">
    <property type="protein sequence ID" value="KAL3064868.1"/>
    <property type="molecule type" value="Genomic_DNA"/>
</dbReference>
<comment type="caution">
    <text evidence="2">The sequence shown here is derived from an EMBL/GenBank/DDBJ whole genome shotgun (WGS) entry which is preliminary data.</text>
</comment>
<feature type="region of interest" description="Disordered" evidence="1">
    <location>
        <begin position="1"/>
        <end position="71"/>
    </location>
</feature>
<sequence>MSDLKEEEEDKSPVSSCLSLKSDRSKEHPLLFSDEPGPSDTKQRAEFPFPGYRSLRGPSYFSNEPGPSDTK</sequence>
<reference evidence="2 3" key="1">
    <citation type="journal article" date="2022" name="G3 (Bethesda)">
        <title>Evaluating Illumina-, Nanopore-, and PacBio-based genome assembly strategies with the bald notothen, Trematomus borchgrevinki.</title>
        <authorList>
            <person name="Rayamajhi N."/>
            <person name="Cheng C.C."/>
            <person name="Catchen J.M."/>
        </authorList>
    </citation>
    <scope>NUCLEOTIDE SEQUENCE [LARGE SCALE GENOMIC DNA]</scope>
    <source>
        <strain evidence="2">AGRC-2024</strain>
    </source>
</reference>
<dbReference type="AlphaFoldDB" id="A0ABD2HGC7"/>
<evidence type="ECO:0000313" key="3">
    <source>
        <dbReference type="Proteomes" id="UP001619887"/>
    </source>
</evidence>
<evidence type="ECO:0000313" key="2">
    <source>
        <dbReference type="EMBL" id="KAL3064868.1"/>
    </source>
</evidence>
<protein>
    <submittedName>
        <fullName evidence="2">Uncharacterized protein</fullName>
    </submittedName>
</protein>
<gene>
    <name evidence="2" type="ORF">OYC64_000986</name>
</gene>
<dbReference type="Proteomes" id="UP001619887">
    <property type="component" value="Unassembled WGS sequence"/>
</dbReference>
<organism evidence="2 3">
    <name type="scientific">Pagothenia borchgrevinki</name>
    <name type="common">Bald rockcod</name>
    <name type="synonym">Trematomus borchgrevinki</name>
    <dbReference type="NCBI Taxonomy" id="8213"/>
    <lineage>
        <taxon>Eukaryota</taxon>
        <taxon>Metazoa</taxon>
        <taxon>Chordata</taxon>
        <taxon>Craniata</taxon>
        <taxon>Vertebrata</taxon>
        <taxon>Euteleostomi</taxon>
        <taxon>Actinopterygii</taxon>
        <taxon>Neopterygii</taxon>
        <taxon>Teleostei</taxon>
        <taxon>Neoteleostei</taxon>
        <taxon>Acanthomorphata</taxon>
        <taxon>Eupercaria</taxon>
        <taxon>Perciformes</taxon>
        <taxon>Notothenioidei</taxon>
        <taxon>Nototheniidae</taxon>
        <taxon>Pagothenia</taxon>
    </lineage>
</organism>
<reference evidence="2 3" key="2">
    <citation type="journal article" date="2024" name="G3 (Bethesda)">
        <title>The genome of the cryopelagic Antarctic bald notothen, Trematomus borchgrevinki.</title>
        <authorList>
            <person name="Rayamajhi N."/>
            <person name="Rivera-Colon A.G."/>
            <person name="Minhas B.F."/>
            <person name="Cheng C.C."/>
            <person name="Catchen J.M."/>
        </authorList>
    </citation>
    <scope>NUCLEOTIDE SEQUENCE [LARGE SCALE GENOMIC DNA]</scope>
    <source>
        <strain evidence="2">AGRC-2024</strain>
    </source>
</reference>
<feature type="compositionally biased region" description="Acidic residues" evidence="1">
    <location>
        <begin position="1"/>
        <end position="10"/>
    </location>
</feature>
<evidence type="ECO:0000256" key="1">
    <source>
        <dbReference type="SAM" id="MobiDB-lite"/>
    </source>
</evidence>